<sequence length="380" mass="40748">MKAVVWQGPRKVVVSEVPDPRVEFPTDAVIRVTGTGICGSDLHLYDHGATMAMKPGDVLGHEAMGVVEEVGKEVRHIRPGDTVVVPFNISCGHCYMCDMQLYSQCETTQNLGGRKGGSLFGYTHLYGGVAGGQAEYLRVPQAHFGPIKVDPAIPANASLLLSDVLPTAWQAVEYAAVPKGGSVVVYGLGPVGQMCCRIALHLGAGRVIGIDRVPDRLATAAVHGAETIDYSKAGDVVQAVREITAGRGADSAIDAVGMDADGSFADRLFQTLKIQPDRMAALHQALGSVRRGGTVSVVGVYAAWMPNFPVGDLFDKQITLRWGQANVRAWTDRLIDVLRDNDPLRAADLVTTEMPLSEAPEAYEHFRDKAPGYQKIVLHP</sequence>
<dbReference type="InterPro" id="IPR011032">
    <property type="entry name" value="GroES-like_sf"/>
</dbReference>
<keyword evidence="9" id="KW-1185">Reference proteome</keyword>
<organism evidence="8 9">
    <name type="scientific">Bailinhaonella thermotolerans</name>
    <dbReference type="NCBI Taxonomy" id="1070861"/>
    <lineage>
        <taxon>Bacteria</taxon>
        <taxon>Bacillati</taxon>
        <taxon>Actinomycetota</taxon>
        <taxon>Actinomycetes</taxon>
        <taxon>Streptosporangiales</taxon>
        <taxon>Streptosporangiaceae</taxon>
        <taxon>Bailinhaonella</taxon>
    </lineage>
</organism>
<keyword evidence="3 5" id="KW-0862">Zinc</keyword>
<dbReference type="InterPro" id="IPR002328">
    <property type="entry name" value="ADH_Zn_CS"/>
</dbReference>
<evidence type="ECO:0000256" key="4">
    <source>
        <dbReference type="ARBA" id="ARBA00023002"/>
    </source>
</evidence>
<evidence type="ECO:0000256" key="5">
    <source>
        <dbReference type="RuleBase" id="RU361277"/>
    </source>
</evidence>
<dbReference type="InterPro" id="IPR013149">
    <property type="entry name" value="ADH-like_C"/>
</dbReference>
<dbReference type="Gene3D" id="3.90.180.10">
    <property type="entry name" value="Medium-chain alcohol dehydrogenases, catalytic domain"/>
    <property type="match status" value="1"/>
</dbReference>
<dbReference type="OrthoDB" id="241504at2"/>
<dbReference type="CDD" id="cd08283">
    <property type="entry name" value="FDH_like_1"/>
    <property type="match status" value="1"/>
</dbReference>
<dbReference type="AlphaFoldDB" id="A0A3A4AGG4"/>
<accession>A0A3A4AGG4</accession>
<dbReference type="PROSITE" id="PS00059">
    <property type="entry name" value="ADH_ZINC"/>
    <property type="match status" value="1"/>
</dbReference>
<evidence type="ECO:0000256" key="3">
    <source>
        <dbReference type="ARBA" id="ARBA00022833"/>
    </source>
</evidence>
<dbReference type="EMBL" id="QZEY01000014">
    <property type="protein sequence ID" value="RJL24763.1"/>
    <property type="molecule type" value="Genomic_DNA"/>
</dbReference>
<dbReference type="SUPFAM" id="SSF51735">
    <property type="entry name" value="NAD(P)-binding Rossmann-fold domains"/>
    <property type="match status" value="1"/>
</dbReference>
<evidence type="ECO:0000256" key="2">
    <source>
        <dbReference type="ARBA" id="ARBA00022723"/>
    </source>
</evidence>
<dbReference type="PANTHER" id="PTHR42813">
    <property type="entry name" value="ZINC-TYPE ALCOHOL DEHYDROGENASE-LIKE"/>
    <property type="match status" value="1"/>
</dbReference>
<comment type="caution">
    <text evidence="8">The sequence shown here is derived from an EMBL/GenBank/DDBJ whole genome shotgun (WGS) entry which is preliminary data.</text>
</comment>
<dbReference type="SUPFAM" id="SSF50129">
    <property type="entry name" value="GroES-like"/>
    <property type="match status" value="1"/>
</dbReference>
<dbReference type="Gene3D" id="3.40.50.720">
    <property type="entry name" value="NAD(P)-binding Rossmann-like Domain"/>
    <property type="match status" value="1"/>
</dbReference>
<feature type="domain" description="Alcohol dehydrogenase-like N-terminal" evidence="7">
    <location>
        <begin position="25"/>
        <end position="147"/>
    </location>
</feature>
<gene>
    <name evidence="8" type="ORF">D5H75_28670</name>
</gene>
<dbReference type="GO" id="GO:0016491">
    <property type="term" value="F:oxidoreductase activity"/>
    <property type="evidence" value="ECO:0007669"/>
    <property type="project" value="UniProtKB-KW"/>
</dbReference>
<comment type="similarity">
    <text evidence="5">Belongs to the zinc-containing alcohol dehydrogenase family.</text>
</comment>
<dbReference type="GO" id="GO:0008270">
    <property type="term" value="F:zinc ion binding"/>
    <property type="evidence" value="ECO:0007669"/>
    <property type="project" value="InterPro"/>
</dbReference>
<evidence type="ECO:0000259" key="6">
    <source>
        <dbReference type="Pfam" id="PF00107"/>
    </source>
</evidence>
<proteinExistence type="inferred from homology"/>
<evidence type="ECO:0000313" key="9">
    <source>
        <dbReference type="Proteomes" id="UP000265768"/>
    </source>
</evidence>
<keyword evidence="2 5" id="KW-0479">Metal-binding</keyword>
<name>A0A3A4AGG4_9ACTN</name>
<dbReference type="Proteomes" id="UP000265768">
    <property type="component" value="Unassembled WGS sequence"/>
</dbReference>
<evidence type="ECO:0000313" key="8">
    <source>
        <dbReference type="EMBL" id="RJL24763.1"/>
    </source>
</evidence>
<feature type="domain" description="Alcohol dehydrogenase-like C-terminal" evidence="6">
    <location>
        <begin position="190"/>
        <end position="259"/>
    </location>
</feature>
<comment type="cofactor">
    <cofactor evidence="1 5">
        <name>Zn(2+)</name>
        <dbReference type="ChEBI" id="CHEBI:29105"/>
    </cofactor>
</comment>
<protein>
    <submittedName>
        <fullName evidence="8">Glutathione-dependent formaldehyde dehydrogenase</fullName>
    </submittedName>
</protein>
<keyword evidence="4" id="KW-0560">Oxidoreductase</keyword>
<dbReference type="RefSeq" id="WP_119929679.1">
    <property type="nucleotide sequence ID" value="NZ_QZEY01000014.1"/>
</dbReference>
<evidence type="ECO:0000259" key="7">
    <source>
        <dbReference type="Pfam" id="PF08240"/>
    </source>
</evidence>
<dbReference type="Pfam" id="PF08240">
    <property type="entry name" value="ADH_N"/>
    <property type="match status" value="1"/>
</dbReference>
<evidence type="ECO:0000256" key="1">
    <source>
        <dbReference type="ARBA" id="ARBA00001947"/>
    </source>
</evidence>
<reference evidence="8 9" key="1">
    <citation type="submission" date="2018-09" db="EMBL/GenBank/DDBJ databases">
        <title>YIM 75507 draft genome.</title>
        <authorList>
            <person name="Tang S."/>
            <person name="Feng Y."/>
        </authorList>
    </citation>
    <scope>NUCLEOTIDE SEQUENCE [LARGE SCALE GENOMIC DNA]</scope>
    <source>
        <strain evidence="8 9">YIM 75507</strain>
    </source>
</reference>
<dbReference type="Pfam" id="PF00107">
    <property type="entry name" value="ADH_zinc_N"/>
    <property type="match status" value="1"/>
</dbReference>
<dbReference type="InterPro" id="IPR036291">
    <property type="entry name" value="NAD(P)-bd_dom_sf"/>
</dbReference>
<dbReference type="InterPro" id="IPR013154">
    <property type="entry name" value="ADH-like_N"/>
</dbReference>
<dbReference type="PANTHER" id="PTHR42813:SF2">
    <property type="entry name" value="DEHYDROGENASE, ZINC-CONTAINING, PUTATIVE (AFU_ORTHOLOGUE AFUA_2G02810)-RELATED"/>
    <property type="match status" value="1"/>
</dbReference>